<evidence type="ECO:0000313" key="3">
    <source>
        <dbReference type="Proteomes" id="UP001519460"/>
    </source>
</evidence>
<dbReference type="EMBL" id="JACVVK020000245">
    <property type="protein sequence ID" value="KAK7482400.1"/>
    <property type="molecule type" value="Genomic_DNA"/>
</dbReference>
<comment type="caution">
    <text evidence="2">The sequence shown here is derived from an EMBL/GenBank/DDBJ whole genome shotgun (WGS) entry which is preliminary data.</text>
</comment>
<dbReference type="EMBL" id="JACVVK020000245">
    <property type="protein sequence ID" value="KAK7482402.1"/>
    <property type="molecule type" value="Genomic_DNA"/>
</dbReference>
<gene>
    <name evidence="1" type="ORF">BaRGS_00026322</name>
    <name evidence="2" type="ORF">BaRGS_00026324</name>
</gene>
<reference evidence="2" key="1">
    <citation type="submission" date="2020-09" db="EMBL/GenBank/DDBJ databases">
        <authorList>
            <person name="Won Y."/>
        </authorList>
    </citation>
    <scope>NUCLEOTIDE SEQUENCE</scope>
    <source>
        <strain evidence="2">Wonlab-2016</strain>
        <tissue evidence="2">Foot muscle</tissue>
    </source>
</reference>
<sequence>MPVTWTSHEGTTTNIKSDDSVVGKRDGYDVAGCTRFYQSFCDKTVIYSACYKRILFRPSVLFFSFMETSPHITQTQGVNRLIQSVNFSFTVWSTRYDIQILVNYCIHVTE</sequence>
<proteinExistence type="predicted"/>
<organism evidence="2 3">
    <name type="scientific">Batillaria attramentaria</name>
    <dbReference type="NCBI Taxonomy" id="370345"/>
    <lineage>
        <taxon>Eukaryota</taxon>
        <taxon>Metazoa</taxon>
        <taxon>Spiralia</taxon>
        <taxon>Lophotrochozoa</taxon>
        <taxon>Mollusca</taxon>
        <taxon>Gastropoda</taxon>
        <taxon>Caenogastropoda</taxon>
        <taxon>Sorbeoconcha</taxon>
        <taxon>Cerithioidea</taxon>
        <taxon>Batillariidae</taxon>
        <taxon>Batillaria</taxon>
    </lineage>
</organism>
<reference evidence="2" key="3">
    <citation type="submission" date="2023-01" db="EMBL/GenBank/DDBJ databases">
        <authorList>
            <person name="Patra A."/>
        </authorList>
    </citation>
    <scope>NUCLEOTIDE SEQUENCE</scope>
    <source>
        <strain evidence="2">Wonlab-2016</strain>
        <tissue evidence="2">Foot muscle</tissue>
    </source>
</reference>
<reference evidence="2 3" key="2">
    <citation type="journal article" date="2023" name="Sci. Data">
        <title>Genome assembly of the Korean intertidal mud-creeper Batillaria attramentaria.</title>
        <authorList>
            <person name="Patra A.K."/>
            <person name="Ho P.T."/>
            <person name="Jun S."/>
            <person name="Lee S.J."/>
            <person name="Kim Y."/>
            <person name="Won Y.J."/>
        </authorList>
    </citation>
    <scope>NUCLEOTIDE SEQUENCE [LARGE SCALE GENOMIC DNA]</scope>
    <source>
        <strain evidence="2">Wonlab-2016</strain>
    </source>
</reference>
<accession>A0ABD0K6G8</accession>
<dbReference type="Proteomes" id="UP001519460">
    <property type="component" value="Unassembled WGS sequence"/>
</dbReference>
<dbReference type="AlphaFoldDB" id="A0ABD0K6G8"/>
<protein>
    <submittedName>
        <fullName evidence="2">Uncharacterized protein</fullName>
    </submittedName>
</protein>
<keyword evidence="3" id="KW-1185">Reference proteome</keyword>
<evidence type="ECO:0000313" key="1">
    <source>
        <dbReference type="EMBL" id="KAK7482400.1"/>
    </source>
</evidence>
<evidence type="ECO:0000313" key="2">
    <source>
        <dbReference type="EMBL" id="KAK7482402.1"/>
    </source>
</evidence>
<name>A0ABD0K6G8_9CAEN</name>